<reference evidence="8" key="1">
    <citation type="submission" date="2023-03" db="EMBL/GenBank/DDBJ databases">
        <title>Mating type loci evolution in Malassezia.</title>
        <authorList>
            <person name="Coelho M.A."/>
        </authorList>
    </citation>
    <scope>NUCLEOTIDE SEQUENCE</scope>
    <source>
        <strain evidence="8">CBS 14135</strain>
    </source>
</reference>
<evidence type="ECO:0000313" key="9">
    <source>
        <dbReference type="Proteomes" id="UP001216638"/>
    </source>
</evidence>
<protein>
    <recommendedName>
        <fullName evidence="6">DNA polymerase epsilon subunit</fullName>
    </recommendedName>
    <alternativeName>
        <fullName evidence="6">DNA polymerase II subunit 2</fullName>
    </alternativeName>
</protein>
<dbReference type="PANTHER" id="PTHR12708:SF0">
    <property type="entry name" value="DNA POLYMERASE EPSILON SUBUNIT 2"/>
    <property type="match status" value="1"/>
</dbReference>
<dbReference type="Pfam" id="PF04042">
    <property type="entry name" value="DNA_pol_E_B"/>
    <property type="match status" value="1"/>
</dbReference>
<dbReference type="InterPro" id="IPR007185">
    <property type="entry name" value="DNA_pol_a/d/e_bsu"/>
</dbReference>
<evidence type="ECO:0000256" key="1">
    <source>
        <dbReference type="ARBA" id="ARBA00004123"/>
    </source>
</evidence>
<dbReference type="InterPro" id="IPR016266">
    <property type="entry name" value="POLE2"/>
</dbReference>
<dbReference type="PANTHER" id="PTHR12708">
    <property type="entry name" value="DNA POLYMERASE EPSILON SUBUNIT B"/>
    <property type="match status" value="1"/>
</dbReference>
<proteinExistence type="inferred from homology"/>
<organism evidence="8 9">
    <name type="scientific">Malassezia brasiliensis</name>
    <dbReference type="NCBI Taxonomy" id="1821822"/>
    <lineage>
        <taxon>Eukaryota</taxon>
        <taxon>Fungi</taxon>
        <taxon>Dikarya</taxon>
        <taxon>Basidiomycota</taxon>
        <taxon>Ustilaginomycotina</taxon>
        <taxon>Malasseziomycetes</taxon>
        <taxon>Malasseziales</taxon>
        <taxon>Malasseziaceae</taxon>
        <taxon>Malassezia</taxon>
    </lineage>
</organism>
<dbReference type="AlphaFoldDB" id="A0AAF0DXA6"/>
<dbReference type="PIRSF" id="PIRSF000799">
    <property type="entry name" value="DNA_pol_eps_2"/>
    <property type="match status" value="1"/>
</dbReference>
<name>A0AAF0DXA6_9BASI</name>
<dbReference type="GO" id="GO:0042276">
    <property type="term" value="P:error-prone translesion synthesis"/>
    <property type="evidence" value="ECO:0007669"/>
    <property type="project" value="TreeGrafter"/>
</dbReference>
<accession>A0AAF0DXA6</accession>
<comment type="subcellular location">
    <subcellularLocation>
        <location evidence="1 6">Nucleus</location>
    </subcellularLocation>
</comment>
<evidence type="ECO:0000313" key="8">
    <source>
        <dbReference type="EMBL" id="WFC97212.1"/>
    </source>
</evidence>
<evidence type="ECO:0000256" key="3">
    <source>
        <dbReference type="ARBA" id="ARBA00022705"/>
    </source>
</evidence>
<dbReference type="GO" id="GO:0003887">
    <property type="term" value="F:DNA-directed DNA polymerase activity"/>
    <property type="evidence" value="ECO:0007669"/>
    <property type="project" value="UniProtKB-KW"/>
</dbReference>
<keyword evidence="9" id="KW-1185">Reference proteome</keyword>
<keyword evidence="8" id="KW-0239">DNA-directed DNA polymerase</keyword>
<gene>
    <name evidence="8" type="primary">DPB2</name>
    <name evidence="8" type="ORF">MBRA1_003878</name>
</gene>
<evidence type="ECO:0000256" key="2">
    <source>
        <dbReference type="ARBA" id="ARBA00009560"/>
    </source>
</evidence>
<keyword evidence="8" id="KW-0808">Transferase</keyword>
<evidence type="ECO:0000259" key="7">
    <source>
        <dbReference type="Pfam" id="PF04042"/>
    </source>
</evidence>
<evidence type="ECO:0000256" key="4">
    <source>
        <dbReference type="ARBA" id="ARBA00023125"/>
    </source>
</evidence>
<comment type="function">
    <text evidence="6">Participates in DNA repair and in chromosomal DNA replication.</text>
</comment>
<evidence type="ECO:0000256" key="5">
    <source>
        <dbReference type="ARBA" id="ARBA00023242"/>
    </source>
</evidence>
<comment type="similarity">
    <text evidence="2 6">Belongs to the DNA polymerase epsilon subunit B family.</text>
</comment>
<keyword evidence="3 6" id="KW-0235">DNA replication</keyword>
<keyword evidence="5 6" id="KW-0539">Nucleus</keyword>
<dbReference type="EMBL" id="CP119957">
    <property type="protein sequence ID" value="WFC97212.1"/>
    <property type="molecule type" value="Genomic_DNA"/>
</dbReference>
<feature type="domain" description="DNA polymerase alpha/delta/epsilon subunit B" evidence="7">
    <location>
        <begin position="309"/>
        <end position="526"/>
    </location>
</feature>
<sequence>MDAGAVPPEVRRVVLRAFTRRRHLQVRADAVQYVYKTLQAHGLLGDAGAMAEAVDALAHALVEQQGGVGAAWDGQVVTAAVLQRTYERLVDAPADADAAARVGGGEAPDLTRVLRVVDAFAMPALRFHGARKVFEVAERAPSLLSSAGAPSAHLGERYELLRSLVLRNEHFLPPLALASGAARGSFLQLTTTANLLGRAGTACLLFGRLSTRPDGAYALEDAEGAVPLDLREAVAGEGLLTEGAFVLVEGTYGADERLHVAAIGHPPSESRAAAQAHVGHLDWLGTGALAPSEAHALRVQERQHGDVCIAVLSEVHLDHPATLSHLRALFQGYQDADFVPLAMVLCGNFCGTRGADDAAQLARYEEGFAALAEILARFPRLLDEMHLVLVPGPDDPVATPVLPRARIPAPLVARFERRLPRAFCAERVHWASNPCRLVYFSQEMVVFRDDVMSKMLRSALPLSTDVQAADLPKLVRVPLTQLVSTLLDQAHLCPLPQPVRPVLWEYAHALRLYPMPSALVLADRCERGAMC</sequence>
<dbReference type="GO" id="GO:0006261">
    <property type="term" value="P:DNA-templated DNA replication"/>
    <property type="evidence" value="ECO:0007669"/>
    <property type="project" value="InterPro"/>
</dbReference>
<dbReference type="GO" id="GO:0008622">
    <property type="term" value="C:epsilon DNA polymerase complex"/>
    <property type="evidence" value="ECO:0007669"/>
    <property type="project" value="UniProtKB-UniRule"/>
</dbReference>
<dbReference type="Proteomes" id="UP001216638">
    <property type="component" value="Chromosome 7"/>
</dbReference>
<keyword evidence="8" id="KW-0548">Nucleotidyltransferase</keyword>
<keyword evidence="4 6" id="KW-0238">DNA-binding</keyword>
<evidence type="ECO:0000256" key="6">
    <source>
        <dbReference type="PIRNR" id="PIRNR000799"/>
    </source>
</evidence>
<dbReference type="GO" id="GO:0003677">
    <property type="term" value="F:DNA binding"/>
    <property type="evidence" value="ECO:0007669"/>
    <property type="project" value="UniProtKB-UniRule"/>
</dbReference>